<organism evidence="3 4">
    <name type="scientific">Thermomonospora umbrina</name>
    <dbReference type="NCBI Taxonomy" id="111806"/>
    <lineage>
        <taxon>Bacteria</taxon>
        <taxon>Bacillati</taxon>
        <taxon>Actinomycetota</taxon>
        <taxon>Actinomycetes</taxon>
        <taxon>Streptosporangiales</taxon>
        <taxon>Thermomonosporaceae</taxon>
        <taxon>Thermomonospora</taxon>
    </lineage>
</organism>
<sequence length="283" mass="30967">MKALIVGASGYNGRNVAWHVSREGHAVRGLVRDLQRAPADLDEVVRGDLTTGDGLEQALDGVDVAFYFVHSLDAGVGSTDDRDIRAATQFVRAARTTGLPRGVFFTTLAPPPAPRPRLPAQPARRRTNSDGGNPRRDRAARGRGHRSGISGHTALPAAGATRPTPALGPWRRNRVALLDHVAMPDRRRHSRRTGRTITGRCRIPRRLHARHCQVPGPTTSHRSPPPAVQQPTRRGTDGGDHRRVLRRRLRTHHTLHRVHPLPMLQALREAVTATPGAAFARAL</sequence>
<protein>
    <submittedName>
        <fullName evidence="3">NmrA-like family protein</fullName>
    </submittedName>
</protein>
<dbReference type="OrthoDB" id="4457504at2"/>
<feature type="compositionally biased region" description="Pro residues" evidence="1">
    <location>
        <begin position="109"/>
        <end position="119"/>
    </location>
</feature>
<reference evidence="3 4" key="1">
    <citation type="submission" date="2018-08" db="EMBL/GenBank/DDBJ databases">
        <title>Sequencing the genomes of 1000 actinobacteria strains.</title>
        <authorList>
            <person name="Klenk H.-P."/>
        </authorList>
    </citation>
    <scope>NUCLEOTIDE SEQUENCE [LARGE SCALE GENOMIC DNA]</scope>
    <source>
        <strain evidence="3 4">DSM 43927</strain>
    </source>
</reference>
<accession>A0A3D9SX74</accession>
<gene>
    <name evidence="3" type="ORF">DFJ69_5986</name>
</gene>
<dbReference type="Proteomes" id="UP000256661">
    <property type="component" value="Unassembled WGS sequence"/>
</dbReference>
<keyword evidence="4" id="KW-1185">Reference proteome</keyword>
<evidence type="ECO:0000259" key="2">
    <source>
        <dbReference type="Pfam" id="PF05368"/>
    </source>
</evidence>
<dbReference type="Gene3D" id="3.40.50.720">
    <property type="entry name" value="NAD(P)-binding Rossmann-like Domain"/>
    <property type="match status" value="1"/>
</dbReference>
<dbReference type="Pfam" id="PF05368">
    <property type="entry name" value="NmrA"/>
    <property type="match status" value="1"/>
</dbReference>
<dbReference type="PANTHER" id="PTHR48079">
    <property type="entry name" value="PROTEIN YEEZ"/>
    <property type="match status" value="1"/>
</dbReference>
<dbReference type="RefSeq" id="WP_116025601.1">
    <property type="nucleotide sequence ID" value="NZ_QTTT01000001.1"/>
</dbReference>
<dbReference type="InterPro" id="IPR036291">
    <property type="entry name" value="NAD(P)-bd_dom_sf"/>
</dbReference>
<dbReference type="PANTHER" id="PTHR48079:SF6">
    <property type="entry name" value="NAD(P)-BINDING DOMAIN-CONTAINING PROTEIN-RELATED"/>
    <property type="match status" value="1"/>
</dbReference>
<feature type="region of interest" description="Disordered" evidence="1">
    <location>
        <begin position="213"/>
        <end position="242"/>
    </location>
</feature>
<name>A0A3D9SX74_9ACTN</name>
<dbReference type="GO" id="GO:0004029">
    <property type="term" value="F:aldehyde dehydrogenase (NAD+) activity"/>
    <property type="evidence" value="ECO:0007669"/>
    <property type="project" value="TreeGrafter"/>
</dbReference>
<dbReference type="AlphaFoldDB" id="A0A3D9SX74"/>
<dbReference type="InterPro" id="IPR008030">
    <property type="entry name" value="NmrA-like"/>
</dbReference>
<dbReference type="GO" id="GO:0005737">
    <property type="term" value="C:cytoplasm"/>
    <property type="evidence" value="ECO:0007669"/>
    <property type="project" value="TreeGrafter"/>
</dbReference>
<dbReference type="EMBL" id="QTTT01000001">
    <property type="protein sequence ID" value="REF00449.1"/>
    <property type="molecule type" value="Genomic_DNA"/>
</dbReference>
<comment type="caution">
    <text evidence="3">The sequence shown here is derived from an EMBL/GenBank/DDBJ whole genome shotgun (WGS) entry which is preliminary data.</text>
</comment>
<feature type="region of interest" description="Disordered" evidence="1">
    <location>
        <begin position="105"/>
        <end position="170"/>
    </location>
</feature>
<evidence type="ECO:0000256" key="1">
    <source>
        <dbReference type="SAM" id="MobiDB-lite"/>
    </source>
</evidence>
<proteinExistence type="predicted"/>
<evidence type="ECO:0000313" key="3">
    <source>
        <dbReference type="EMBL" id="REF00449.1"/>
    </source>
</evidence>
<evidence type="ECO:0000313" key="4">
    <source>
        <dbReference type="Proteomes" id="UP000256661"/>
    </source>
</evidence>
<feature type="domain" description="NmrA-like" evidence="2">
    <location>
        <begin position="4"/>
        <end position="106"/>
    </location>
</feature>
<dbReference type="SUPFAM" id="SSF51735">
    <property type="entry name" value="NAD(P)-binding Rossmann-fold domains"/>
    <property type="match status" value="1"/>
</dbReference>
<dbReference type="InterPro" id="IPR051783">
    <property type="entry name" value="NAD(P)-dependent_oxidoreduct"/>
</dbReference>